<evidence type="ECO:0000313" key="1">
    <source>
        <dbReference type="EMBL" id="VAW54830.1"/>
    </source>
</evidence>
<protein>
    <submittedName>
        <fullName evidence="1">Uncharacterized protein</fullName>
    </submittedName>
</protein>
<accession>A0A3B0WQD0</accession>
<reference evidence="1" key="1">
    <citation type="submission" date="2018-06" db="EMBL/GenBank/DDBJ databases">
        <authorList>
            <person name="Zhirakovskaya E."/>
        </authorList>
    </citation>
    <scope>NUCLEOTIDE SEQUENCE</scope>
</reference>
<proteinExistence type="predicted"/>
<organism evidence="1">
    <name type="scientific">hydrothermal vent metagenome</name>
    <dbReference type="NCBI Taxonomy" id="652676"/>
    <lineage>
        <taxon>unclassified sequences</taxon>
        <taxon>metagenomes</taxon>
        <taxon>ecological metagenomes</taxon>
    </lineage>
</organism>
<dbReference type="EMBL" id="UOFE01000044">
    <property type="protein sequence ID" value="VAW54830.1"/>
    <property type="molecule type" value="Genomic_DNA"/>
</dbReference>
<name>A0A3B0WQD0_9ZZZZ</name>
<gene>
    <name evidence="1" type="ORF">MNBD_GAMMA05-1801</name>
</gene>
<sequence>MYENVDSNEIPVWVRWIAQDSDGAWWGYQAEPNLAHNSWYENEVGQCVRLDNGAANPEWISTIKQVKR</sequence>
<dbReference type="AlphaFoldDB" id="A0A3B0WQD0"/>